<feature type="region of interest" description="Disordered" evidence="1">
    <location>
        <begin position="55"/>
        <end position="80"/>
    </location>
</feature>
<accession>A0A915KB30</accession>
<organism evidence="2 3">
    <name type="scientific">Romanomermis culicivorax</name>
    <name type="common">Nematode worm</name>
    <dbReference type="NCBI Taxonomy" id="13658"/>
    <lineage>
        <taxon>Eukaryota</taxon>
        <taxon>Metazoa</taxon>
        <taxon>Ecdysozoa</taxon>
        <taxon>Nematoda</taxon>
        <taxon>Enoplea</taxon>
        <taxon>Dorylaimia</taxon>
        <taxon>Mermithida</taxon>
        <taxon>Mermithoidea</taxon>
        <taxon>Mermithidae</taxon>
        <taxon>Romanomermis</taxon>
    </lineage>
</organism>
<feature type="region of interest" description="Disordered" evidence="1">
    <location>
        <begin position="1"/>
        <end position="22"/>
    </location>
</feature>
<dbReference type="WBParaSite" id="nRc.2.0.1.t35565-RA">
    <property type="protein sequence ID" value="nRc.2.0.1.t35565-RA"/>
    <property type="gene ID" value="nRc.2.0.1.g35565"/>
</dbReference>
<evidence type="ECO:0000313" key="2">
    <source>
        <dbReference type="Proteomes" id="UP000887565"/>
    </source>
</evidence>
<evidence type="ECO:0000256" key="1">
    <source>
        <dbReference type="SAM" id="MobiDB-lite"/>
    </source>
</evidence>
<name>A0A915KB30_ROMCU</name>
<dbReference type="AlphaFoldDB" id="A0A915KB30"/>
<keyword evidence="2" id="KW-1185">Reference proteome</keyword>
<protein>
    <submittedName>
        <fullName evidence="3">Uncharacterized protein</fullName>
    </submittedName>
</protein>
<evidence type="ECO:0000313" key="3">
    <source>
        <dbReference type="WBParaSite" id="nRc.2.0.1.t35565-RA"/>
    </source>
</evidence>
<proteinExistence type="predicted"/>
<sequence length="80" mass="9133">MQNLPGYFQPGRRNGGRRSNVQKRLTYVNRAQILMNDPNISPRRFSYSSGQMYEVAGSSNGRQNEKTFGLDFQSENDGIE</sequence>
<reference evidence="3" key="1">
    <citation type="submission" date="2022-11" db="UniProtKB">
        <authorList>
            <consortium name="WormBaseParasite"/>
        </authorList>
    </citation>
    <scope>IDENTIFICATION</scope>
</reference>
<dbReference type="Proteomes" id="UP000887565">
    <property type="component" value="Unplaced"/>
</dbReference>